<feature type="modified residue" description="4-aspartylphosphate" evidence="3">
    <location>
        <position position="62"/>
    </location>
</feature>
<keyword evidence="1 3" id="KW-0597">Phosphoprotein</keyword>
<dbReference type="RefSeq" id="WP_206295477.1">
    <property type="nucleotide sequence ID" value="NZ_CP063458.1"/>
</dbReference>
<dbReference type="CDD" id="cd17535">
    <property type="entry name" value="REC_NarL-like"/>
    <property type="match status" value="1"/>
</dbReference>
<organism evidence="6 7">
    <name type="scientific">Humisphaera borealis</name>
    <dbReference type="NCBI Taxonomy" id="2807512"/>
    <lineage>
        <taxon>Bacteria</taxon>
        <taxon>Pseudomonadati</taxon>
        <taxon>Planctomycetota</taxon>
        <taxon>Phycisphaerae</taxon>
        <taxon>Tepidisphaerales</taxon>
        <taxon>Tepidisphaeraceae</taxon>
        <taxon>Humisphaera</taxon>
    </lineage>
</organism>
<dbReference type="GO" id="GO:0003677">
    <property type="term" value="F:DNA binding"/>
    <property type="evidence" value="ECO:0007669"/>
    <property type="project" value="UniProtKB-KW"/>
</dbReference>
<dbReference type="PANTHER" id="PTHR43214:SF43">
    <property type="entry name" value="TWO-COMPONENT RESPONSE REGULATOR"/>
    <property type="match status" value="1"/>
</dbReference>
<name>A0A7M2X2Z4_9BACT</name>
<dbReference type="SMART" id="SM00421">
    <property type="entry name" value="HTH_LUXR"/>
    <property type="match status" value="1"/>
</dbReference>
<dbReference type="InterPro" id="IPR058245">
    <property type="entry name" value="NreC/VraR/RcsB-like_REC"/>
</dbReference>
<keyword evidence="2" id="KW-0238">DNA-binding</keyword>
<dbReference type="PROSITE" id="PS50043">
    <property type="entry name" value="HTH_LUXR_2"/>
    <property type="match status" value="1"/>
</dbReference>
<evidence type="ECO:0000256" key="2">
    <source>
        <dbReference type="ARBA" id="ARBA00023125"/>
    </source>
</evidence>
<proteinExistence type="predicted"/>
<dbReference type="PROSITE" id="PS00622">
    <property type="entry name" value="HTH_LUXR_1"/>
    <property type="match status" value="1"/>
</dbReference>
<feature type="domain" description="Response regulatory" evidence="5">
    <location>
        <begin position="11"/>
        <end position="127"/>
    </location>
</feature>
<accession>A0A7M2X2Z4</accession>
<evidence type="ECO:0000256" key="3">
    <source>
        <dbReference type="PROSITE-ProRule" id="PRU00169"/>
    </source>
</evidence>
<dbReference type="GO" id="GO:0006355">
    <property type="term" value="P:regulation of DNA-templated transcription"/>
    <property type="evidence" value="ECO:0007669"/>
    <property type="project" value="InterPro"/>
</dbReference>
<dbReference type="InterPro" id="IPR039420">
    <property type="entry name" value="WalR-like"/>
</dbReference>
<dbReference type="SUPFAM" id="SSF46894">
    <property type="entry name" value="C-terminal effector domain of the bipartite response regulators"/>
    <property type="match status" value="1"/>
</dbReference>
<dbReference type="AlphaFoldDB" id="A0A7M2X2Z4"/>
<dbReference type="PANTHER" id="PTHR43214">
    <property type="entry name" value="TWO-COMPONENT RESPONSE REGULATOR"/>
    <property type="match status" value="1"/>
</dbReference>
<dbReference type="Gene3D" id="3.40.50.2300">
    <property type="match status" value="1"/>
</dbReference>
<dbReference type="InterPro" id="IPR000792">
    <property type="entry name" value="Tscrpt_reg_LuxR_C"/>
</dbReference>
<dbReference type="Pfam" id="PF00072">
    <property type="entry name" value="Response_reg"/>
    <property type="match status" value="1"/>
</dbReference>
<dbReference type="CDD" id="cd06170">
    <property type="entry name" value="LuxR_C_like"/>
    <property type="match status" value="1"/>
</dbReference>
<evidence type="ECO:0000259" key="4">
    <source>
        <dbReference type="PROSITE" id="PS50043"/>
    </source>
</evidence>
<dbReference type="SMART" id="SM00448">
    <property type="entry name" value="REC"/>
    <property type="match status" value="1"/>
</dbReference>
<dbReference type="EMBL" id="CP063458">
    <property type="protein sequence ID" value="QOV92147.1"/>
    <property type="molecule type" value="Genomic_DNA"/>
</dbReference>
<feature type="domain" description="HTH luxR-type" evidence="4">
    <location>
        <begin position="143"/>
        <end position="208"/>
    </location>
</feature>
<gene>
    <name evidence="6" type="ORF">IPV69_12640</name>
</gene>
<dbReference type="InterPro" id="IPR001789">
    <property type="entry name" value="Sig_transdc_resp-reg_receiver"/>
</dbReference>
<sequence length="213" mass="22833">MSSPAAPSKIRLLIVDDHFMVRLGLASALNLEEDMEVIAEGRTGAEAVSLFQSLRPDVVVIDYQLPELNGAEATAAIRAIDRSARVIVLSVFKGEEDVHRAVQAGASGYLPKASEPGELMDAIRAIHAGGTYFPPAINAALETRAGRGQLSDREMQVLEAIVRGRSNKEIAIALGISENTVKVHTTRVFEKLNVADRMEAITAAISRGIVHLA</sequence>
<reference evidence="6 7" key="1">
    <citation type="submission" date="2020-10" db="EMBL/GenBank/DDBJ databases">
        <title>Wide distribution of Phycisphaera-like planctomycetes from WD2101 soil group in peatlands and genome analysis of the first cultivated representative.</title>
        <authorList>
            <person name="Dedysh S.N."/>
            <person name="Beletsky A.V."/>
            <person name="Ivanova A."/>
            <person name="Kulichevskaya I.S."/>
            <person name="Suzina N.E."/>
            <person name="Philippov D.A."/>
            <person name="Rakitin A.L."/>
            <person name="Mardanov A.V."/>
            <person name="Ravin N.V."/>
        </authorList>
    </citation>
    <scope>NUCLEOTIDE SEQUENCE [LARGE SCALE GENOMIC DNA]</scope>
    <source>
        <strain evidence="6 7">M1803</strain>
    </source>
</reference>
<protein>
    <submittedName>
        <fullName evidence="6">Response regulator transcription factor</fullName>
    </submittedName>
</protein>
<dbReference type="InterPro" id="IPR016032">
    <property type="entry name" value="Sig_transdc_resp-reg_C-effctor"/>
</dbReference>
<dbReference type="Proteomes" id="UP000593765">
    <property type="component" value="Chromosome"/>
</dbReference>
<evidence type="ECO:0000259" key="5">
    <source>
        <dbReference type="PROSITE" id="PS50110"/>
    </source>
</evidence>
<keyword evidence="7" id="KW-1185">Reference proteome</keyword>
<evidence type="ECO:0000313" key="6">
    <source>
        <dbReference type="EMBL" id="QOV92147.1"/>
    </source>
</evidence>
<evidence type="ECO:0000313" key="7">
    <source>
        <dbReference type="Proteomes" id="UP000593765"/>
    </source>
</evidence>
<dbReference type="Pfam" id="PF00196">
    <property type="entry name" value="GerE"/>
    <property type="match status" value="1"/>
</dbReference>
<dbReference type="KEGG" id="hbs:IPV69_12640"/>
<dbReference type="GO" id="GO:0000160">
    <property type="term" value="P:phosphorelay signal transduction system"/>
    <property type="evidence" value="ECO:0007669"/>
    <property type="project" value="InterPro"/>
</dbReference>
<evidence type="ECO:0000256" key="1">
    <source>
        <dbReference type="ARBA" id="ARBA00022553"/>
    </source>
</evidence>
<dbReference type="PROSITE" id="PS50110">
    <property type="entry name" value="RESPONSE_REGULATORY"/>
    <property type="match status" value="1"/>
</dbReference>
<dbReference type="SUPFAM" id="SSF52172">
    <property type="entry name" value="CheY-like"/>
    <property type="match status" value="1"/>
</dbReference>
<dbReference type="PRINTS" id="PR00038">
    <property type="entry name" value="HTHLUXR"/>
</dbReference>
<dbReference type="InterPro" id="IPR011006">
    <property type="entry name" value="CheY-like_superfamily"/>
</dbReference>